<reference evidence="2" key="1">
    <citation type="submission" date="2020-02" db="EMBL/GenBank/DDBJ databases">
        <authorList>
            <person name="Meier V. D."/>
        </authorList>
    </citation>
    <scope>NUCLEOTIDE SEQUENCE</scope>
    <source>
        <strain evidence="2">AVDCRST_MAG64</strain>
    </source>
</reference>
<dbReference type="EMBL" id="CADCUQ010000221">
    <property type="protein sequence ID" value="CAA9385918.1"/>
    <property type="molecule type" value="Genomic_DNA"/>
</dbReference>
<evidence type="ECO:0000256" key="1">
    <source>
        <dbReference type="SAM" id="MobiDB-lite"/>
    </source>
</evidence>
<organism evidence="2">
    <name type="scientific">uncultured Phycisphaerae bacterium</name>
    <dbReference type="NCBI Taxonomy" id="904963"/>
    <lineage>
        <taxon>Bacteria</taxon>
        <taxon>Pseudomonadati</taxon>
        <taxon>Planctomycetota</taxon>
        <taxon>Phycisphaerae</taxon>
        <taxon>environmental samples</taxon>
    </lineage>
</organism>
<accession>A0A6J4NEY4</accession>
<feature type="compositionally biased region" description="Basic and acidic residues" evidence="1">
    <location>
        <begin position="194"/>
        <end position="209"/>
    </location>
</feature>
<feature type="non-terminal residue" evidence="2">
    <location>
        <position position="343"/>
    </location>
</feature>
<gene>
    <name evidence="2" type="ORF">AVDCRST_MAG64-938</name>
</gene>
<sequence>GPVQAAARPGGARGAGAAAAEGPAVDRAGRELRRPVAGAAEPGRPQARPVGLPGVRRQAAGRDEAGDRAVLRPRDPRGPQRPGAADGRLHVRERPAGQALRHGERGRRPVPQGEPGRDEAGRVPDAGERAGGDGHADADQPREARQVRAGERAGHPAAPAAAGRVVAERGREGRLQGQPEGPAGGAPQGPELRGLPREDGRDRVRAGELRRHRPVAGPRRQIPGRLDRPTARRHRAQGGRRAAGDARAAAERVRRLPGPQDAHLRLGPRAGVLRPMHGQGHRGGGEAGRLPVLVRRPGGGAERAVPEAPPAPPRRGPDPAGQGAGPAREAGAGAEPQCVGQGL</sequence>
<feature type="non-terminal residue" evidence="2">
    <location>
        <position position="1"/>
    </location>
</feature>
<protein>
    <submittedName>
        <fullName evidence="2">Uncharacterized protein</fullName>
    </submittedName>
</protein>
<dbReference type="AlphaFoldDB" id="A0A6J4NEY4"/>
<proteinExistence type="predicted"/>
<feature type="region of interest" description="Disordered" evidence="1">
    <location>
        <begin position="1"/>
        <end position="343"/>
    </location>
</feature>
<feature type="compositionally biased region" description="Basic and acidic residues" evidence="1">
    <location>
        <begin position="115"/>
        <end position="154"/>
    </location>
</feature>
<feature type="compositionally biased region" description="Basic and acidic residues" evidence="1">
    <location>
        <begin position="87"/>
        <end position="107"/>
    </location>
</feature>
<feature type="compositionally biased region" description="Low complexity" evidence="1">
    <location>
        <begin position="318"/>
        <end position="337"/>
    </location>
</feature>
<feature type="compositionally biased region" description="Low complexity" evidence="1">
    <location>
        <begin position="1"/>
        <end position="26"/>
    </location>
</feature>
<evidence type="ECO:0000313" key="2">
    <source>
        <dbReference type="EMBL" id="CAA9385918.1"/>
    </source>
</evidence>
<feature type="compositionally biased region" description="Low complexity" evidence="1">
    <location>
        <begin position="155"/>
        <end position="165"/>
    </location>
</feature>
<feature type="compositionally biased region" description="Basic and acidic residues" evidence="1">
    <location>
        <begin position="242"/>
        <end position="254"/>
    </location>
</feature>
<name>A0A6J4NEY4_9BACT</name>
<feature type="compositionally biased region" description="Basic and acidic residues" evidence="1">
    <location>
        <begin position="60"/>
        <end position="78"/>
    </location>
</feature>